<dbReference type="PANTHER" id="PTHR10351">
    <property type="entry name" value="TRANSCRIPTION FACTOR BTF3 FAMILY MEMBER"/>
    <property type="match status" value="1"/>
</dbReference>
<dbReference type="Gene3D" id="2.20.70.30">
    <property type="entry name" value="Nascent polypeptide-associated complex domain"/>
    <property type="match status" value="1"/>
</dbReference>
<proteinExistence type="evidence at transcript level"/>
<name>M1EDS1_MUSPF</name>
<feature type="compositionally biased region" description="Polar residues" evidence="1">
    <location>
        <begin position="46"/>
        <end position="57"/>
    </location>
</feature>
<evidence type="ECO:0000313" key="2">
    <source>
        <dbReference type="EMBL" id="AER95245.1"/>
    </source>
</evidence>
<feature type="compositionally biased region" description="Acidic residues" evidence="1">
    <location>
        <begin position="98"/>
        <end position="108"/>
    </location>
</feature>
<dbReference type="EMBL" id="JP006648">
    <property type="protein sequence ID" value="AER95245.1"/>
    <property type="molecule type" value="mRNA"/>
</dbReference>
<dbReference type="InterPro" id="IPR038187">
    <property type="entry name" value="NAC_A/B_dom_sf"/>
</dbReference>
<feature type="non-terminal residue" evidence="2">
    <location>
        <position position="1"/>
    </location>
</feature>
<reference evidence="2" key="1">
    <citation type="journal article" date="2013" name="J. Virol.">
        <title>Sequencing, annotation, and characterization of the influenza ferret infectome.</title>
        <authorList>
            <person name="Leon A.J."/>
            <person name="Banner D."/>
            <person name="Xu L."/>
            <person name="Ran L."/>
            <person name="Peng Z."/>
            <person name="Yi K."/>
            <person name="Chen C."/>
            <person name="Xu F."/>
            <person name="Huang J."/>
            <person name="Zhao Z."/>
            <person name="Lin Z."/>
            <person name="Huang S.H."/>
            <person name="Fang Y."/>
            <person name="Kelvin A.A."/>
            <person name="Ross T.M."/>
            <person name="Farooqui A."/>
            <person name="Kelvin D.J."/>
        </authorList>
    </citation>
    <scope>NUCLEOTIDE SEQUENCE</scope>
    <source>
        <tissue evidence="2">Lungs</tissue>
    </source>
</reference>
<feature type="region of interest" description="Disordered" evidence="1">
    <location>
        <begin position="46"/>
        <end position="108"/>
    </location>
</feature>
<dbReference type="InterPro" id="IPR039370">
    <property type="entry name" value="BTF3"/>
</dbReference>
<protein>
    <submittedName>
        <fullName evidence="2">Basic transcription factor 3</fullName>
    </submittedName>
</protein>
<feature type="non-terminal residue" evidence="2">
    <location>
        <position position="108"/>
    </location>
</feature>
<sequence>KLQVSLKKLGVNTISGLKKRLCSQTRKQPSPFTSRKVLASLAVNTSATTGSAKTEQLTEGLPSVFKQPGADRPPTSGRLAEALPTQSLDRKAPFATTEEGEEDGVPDL</sequence>
<dbReference type="AlphaFoldDB" id="M1EDS1"/>
<evidence type="ECO:0000256" key="1">
    <source>
        <dbReference type="SAM" id="MobiDB-lite"/>
    </source>
</evidence>
<accession>M1EDS1</accession>
<organism evidence="2">
    <name type="scientific">Mustela putorius furo</name>
    <name type="common">European domestic ferret</name>
    <name type="synonym">Mustela furo</name>
    <dbReference type="NCBI Taxonomy" id="9669"/>
    <lineage>
        <taxon>Eukaryota</taxon>
        <taxon>Metazoa</taxon>
        <taxon>Chordata</taxon>
        <taxon>Craniata</taxon>
        <taxon>Vertebrata</taxon>
        <taxon>Euteleostomi</taxon>
        <taxon>Mammalia</taxon>
        <taxon>Eutheria</taxon>
        <taxon>Laurasiatheria</taxon>
        <taxon>Carnivora</taxon>
        <taxon>Caniformia</taxon>
        <taxon>Musteloidea</taxon>
        <taxon>Mustelidae</taxon>
        <taxon>Mustelinae</taxon>
        <taxon>Mustela</taxon>
    </lineage>
</organism>